<sequence>MGGGLSHFARTVPMERRKDRRRAGWTTRTRPYSRVRYRCAAQVLVQVPVSRTGEIFTIPP</sequence>
<proteinExistence type="predicted"/>
<organism evidence="2 3">
    <name type="scientific">Tuber melanosporum (strain Mel28)</name>
    <name type="common">Perigord black truffle</name>
    <dbReference type="NCBI Taxonomy" id="656061"/>
    <lineage>
        <taxon>Eukaryota</taxon>
        <taxon>Fungi</taxon>
        <taxon>Dikarya</taxon>
        <taxon>Ascomycota</taxon>
        <taxon>Pezizomycotina</taxon>
        <taxon>Pezizomycetes</taxon>
        <taxon>Pezizales</taxon>
        <taxon>Tuberaceae</taxon>
        <taxon>Tuber</taxon>
    </lineage>
</organism>
<dbReference type="KEGG" id="tml:GSTUM_00008540001"/>
<evidence type="ECO:0000313" key="2">
    <source>
        <dbReference type="EMBL" id="CAZ84349.1"/>
    </source>
</evidence>
<dbReference type="InParanoid" id="D5GIK6"/>
<feature type="region of interest" description="Disordered" evidence="1">
    <location>
        <begin position="1"/>
        <end position="27"/>
    </location>
</feature>
<keyword evidence="3" id="KW-1185">Reference proteome</keyword>
<dbReference type="RefSeq" id="XP_002840158.1">
    <property type="nucleotide sequence ID" value="XM_002840112.1"/>
</dbReference>
<evidence type="ECO:0000313" key="3">
    <source>
        <dbReference type="Proteomes" id="UP000006911"/>
    </source>
</evidence>
<dbReference type="HOGENOM" id="CLU_2943506_0_0_1"/>
<gene>
    <name evidence="2" type="ORF">GSTUM_00008540001</name>
</gene>
<reference evidence="2 3" key="1">
    <citation type="journal article" date="2010" name="Nature">
        <title>Perigord black truffle genome uncovers evolutionary origins and mechanisms of symbiosis.</title>
        <authorList>
            <person name="Martin F."/>
            <person name="Kohler A."/>
            <person name="Murat C."/>
            <person name="Balestrini R."/>
            <person name="Coutinho P.M."/>
            <person name="Jaillon O."/>
            <person name="Montanini B."/>
            <person name="Morin E."/>
            <person name="Noel B."/>
            <person name="Percudani R."/>
            <person name="Porcel B."/>
            <person name="Rubini A."/>
            <person name="Amicucci A."/>
            <person name="Amselem J."/>
            <person name="Anthouard V."/>
            <person name="Arcioni S."/>
            <person name="Artiguenave F."/>
            <person name="Aury J.M."/>
            <person name="Ballario P."/>
            <person name="Bolchi A."/>
            <person name="Brenna A."/>
            <person name="Brun A."/>
            <person name="Buee M."/>
            <person name="Cantarel B."/>
            <person name="Chevalier G."/>
            <person name="Couloux A."/>
            <person name="Da Silva C."/>
            <person name="Denoeud F."/>
            <person name="Duplessis S."/>
            <person name="Ghignone S."/>
            <person name="Hilselberger B."/>
            <person name="Iotti M."/>
            <person name="Marcais B."/>
            <person name="Mello A."/>
            <person name="Miranda M."/>
            <person name="Pacioni G."/>
            <person name="Quesneville H."/>
            <person name="Riccioni C."/>
            <person name="Ruotolo R."/>
            <person name="Splivallo R."/>
            <person name="Stocchi V."/>
            <person name="Tisserant E."/>
            <person name="Viscomi A.R."/>
            <person name="Zambonelli A."/>
            <person name="Zampieri E."/>
            <person name="Henrissat B."/>
            <person name="Lebrun M.H."/>
            <person name="Paolocci F."/>
            <person name="Bonfante P."/>
            <person name="Ottonello S."/>
            <person name="Wincker P."/>
        </authorList>
    </citation>
    <scope>NUCLEOTIDE SEQUENCE [LARGE SCALE GENOMIC DNA]</scope>
    <source>
        <strain evidence="2 3">Mel28</strain>
    </source>
</reference>
<name>D5GIK6_TUBMM</name>
<dbReference type="GeneID" id="9183283"/>
<dbReference type="Proteomes" id="UP000006911">
    <property type="component" value="Unassembled WGS sequence"/>
</dbReference>
<dbReference type="EMBL" id="FN430327">
    <property type="protein sequence ID" value="CAZ84349.1"/>
    <property type="molecule type" value="Genomic_DNA"/>
</dbReference>
<evidence type="ECO:0000256" key="1">
    <source>
        <dbReference type="SAM" id="MobiDB-lite"/>
    </source>
</evidence>
<dbReference type="AlphaFoldDB" id="D5GIK6"/>
<accession>D5GIK6</accession>
<protein>
    <submittedName>
        <fullName evidence="2">(Perigord truffle) hypothetical protein</fullName>
    </submittedName>
</protein>